<reference evidence="4" key="2">
    <citation type="submission" date="2021-12" db="EMBL/GenBank/DDBJ databases">
        <title>Resequencing data analysis of finger millet.</title>
        <authorList>
            <person name="Hatakeyama M."/>
            <person name="Aluri S."/>
            <person name="Balachadran M.T."/>
            <person name="Sivarajan S.R."/>
            <person name="Poveda L."/>
            <person name="Shimizu-Inatsugi R."/>
            <person name="Schlapbach R."/>
            <person name="Sreeman S.M."/>
            <person name="Shimizu K.K."/>
        </authorList>
    </citation>
    <scope>NUCLEOTIDE SEQUENCE</scope>
</reference>
<feature type="region of interest" description="Disordered" evidence="1">
    <location>
        <begin position="304"/>
        <end position="324"/>
    </location>
</feature>
<keyword evidence="5" id="KW-1185">Reference proteome</keyword>
<dbReference type="InterPro" id="IPR055126">
    <property type="entry name" value="EDR4-like_N"/>
</dbReference>
<feature type="domain" description="Probable zinc-ribbon" evidence="2">
    <location>
        <begin position="762"/>
        <end position="804"/>
    </location>
</feature>
<protein>
    <recommendedName>
        <fullName evidence="6">Zinc-ribbon domain-containing protein</fullName>
    </recommendedName>
</protein>
<evidence type="ECO:0008006" key="6">
    <source>
        <dbReference type="Google" id="ProtNLM"/>
    </source>
</evidence>
<feature type="region of interest" description="Disordered" evidence="1">
    <location>
        <begin position="586"/>
        <end position="608"/>
    </location>
</feature>
<name>A0AAV5BQF6_ELECO</name>
<dbReference type="PANTHER" id="PTHR31105">
    <property type="entry name" value="EXTRA-LARGE G-PROTEIN-LIKE"/>
    <property type="match status" value="1"/>
</dbReference>
<evidence type="ECO:0000256" key="1">
    <source>
        <dbReference type="SAM" id="MobiDB-lite"/>
    </source>
</evidence>
<feature type="region of interest" description="Disordered" evidence="1">
    <location>
        <begin position="234"/>
        <end position="262"/>
    </location>
</feature>
<dbReference type="AlphaFoldDB" id="A0AAV5BQF6"/>
<gene>
    <name evidence="4" type="primary">ga04186</name>
    <name evidence="4" type="ORF">PR202_ga04186</name>
</gene>
<dbReference type="PANTHER" id="PTHR31105:SF38">
    <property type="entry name" value="PROTEIN ENHANCED DISEASE RESISTANCE 4"/>
    <property type="match status" value="1"/>
</dbReference>
<proteinExistence type="predicted"/>
<dbReference type="InterPro" id="IPR021480">
    <property type="entry name" value="Zinc_ribbon_12"/>
</dbReference>
<dbReference type="InterPro" id="IPR040244">
    <property type="entry name" value="EDR4-like"/>
</dbReference>
<dbReference type="Pfam" id="PF11331">
    <property type="entry name" value="Zn_ribbon_12"/>
    <property type="match status" value="1"/>
</dbReference>
<evidence type="ECO:0000259" key="2">
    <source>
        <dbReference type="Pfam" id="PF11331"/>
    </source>
</evidence>
<dbReference type="Pfam" id="PF22910">
    <property type="entry name" value="EDR4-like_1st"/>
    <property type="match status" value="1"/>
</dbReference>
<reference evidence="4" key="1">
    <citation type="journal article" date="2018" name="DNA Res.">
        <title>Multiple hybrid de novo genome assembly of finger millet, an orphan allotetraploid crop.</title>
        <authorList>
            <person name="Hatakeyama M."/>
            <person name="Aluri S."/>
            <person name="Balachadran M.T."/>
            <person name="Sivarajan S.R."/>
            <person name="Patrignani A."/>
            <person name="Gruter S."/>
            <person name="Poveda L."/>
            <person name="Shimizu-Inatsugi R."/>
            <person name="Baeten J."/>
            <person name="Francoijs K.J."/>
            <person name="Nataraja K.N."/>
            <person name="Reddy Y.A.N."/>
            <person name="Phadnis S."/>
            <person name="Ravikumar R.L."/>
            <person name="Schlapbach R."/>
            <person name="Sreeman S.M."/>
            <person name="Shimizu K.K."/>
        </authorList>
    </citation>
    <scope>NUCLEOTIDE SEQUENCE</scope>
</reference>
<evidence type="ECO:0000259" key="3">
    <source>
        <dbReference type="Pfam" id="PF22910"/>
    </source>
</evidence>
<comment type="caution">
    <text evidence="4">The sequence shown here is derived from an EMBL/GenBank/DDBJ whole genome shotgun (WGS) entry which is preliminary data.</text>
</comment>
<feature type="domain" description="Enhanced disease resistance 4-like N-terminal" evidence="3">
    <location>
        <begin position="7"/>
        <end position="39"/>
    </location>
</feature>
<organism evidence="4 5">
    <name type="scientific">Eleusine coracana subsp. coracana</name>
    <dbReference type="NCBI Taxonomy" id="191504"/>
    <lineage>
        <taxon>Eukaryota</taxon>
        <taxon>Viridiplantae</taxon>
        <taxon>Streptophyta</taxon>
        <taxon>Embryophyta</taxon>
        <taxon>Tracheophyta</taxon>
        <taxon>Spermatophyta</taxon>
        <taxon>Magnoliopsida</taxon>
        <taxon>Liliopsida</taxon>
        <taxon>Poales</taxon>
        <taxon>Poaceae</taxon>
        <taxon>PACMAD clade</taxon>
        <taxon>Chloridoideae</taxon>
        <taxon>Cynodonteae</taxon>
        <taxon>Eleusininae</taxon>
        <taxon>Eleusine</taxon>
    </lineage>
</organism>
<accession>A0AAV5BQF6</accession>
<evidence type="ECO:0000313" key="5">
    <source>
        <dbReference type="Proteomes" id="UP001054889"/>
    </source>
</evidence>
<dbReference type="GO" id="GO:1900150">
    <property type="term" value="P:regulation of defense response to fungus"/>
    <property type="evidence" value="ECO:0007669"/>
    <property type="project" value="InterPro"/>
</dbReference>
<dbReference type="Proteomes" id="UP001054889">
    <property type="component" value="Unassembled WGS sequence"/>
</dbReference>
<feature type="compositionally biased region" description="Low complexity" evidence="1">
    <location>
        <begin position="588"/>
        <end position="599"/>
    </location>
</feature>
<dbReference type="EMBL" id="BQKI01000002">
    <property type="protein sequence ID" value="GJM88157.1"/>
    <property type="molecule type" value="Genomic_DNA"/>
</dbReference>
<sequence length="880" mass="99456">MAMEAQKLRFVRCPKCYQLLVEYPSIPVYKCGGCNTVLRVKEMHGKDTRASFGSNLIAELENIDTSENANRGKVDKVDMTAMRTLDEKTEVVQREERLHTYEGVHVESHESLIEELERSLSFSSDDDYISDEAETSGLSDALRHQMGSRRFMLGSQINENSRNDPHGRLIEELEMSFSDAEEPMEQCALDIDIIHGNKRDNHPQNLDAERANPCGESICSLDNGHLESEQTFHQGNRLTDNGNEGKDDIDDDNNLANDVHGNEHDTHLQTLDLISAHPYEVSTPSLDNGHLESEQTFLQENKVVENGNQGKGDIERDNSTTNDAHENEHIVVANEVSEETFHEKKHGKDLQPASAENVYPCERVVSSIDDSDMKVEHTIQPNGITTDDTHENKEGCMDDGNMTKYINGIENMVFTDEDIADKVHGIEEIAFDCTGENEESHVEGDNTDNYVYEVENVAVADEHITEKVDKNKHDKDQQSWEAEFSNTIHVKSEGIFKQEDLLADGTKQKKEDDMGDGNRANSFKNDSVVVASFSSWSNKRTQCKLPSFNKNKEEAPCKYRARQLRQGLSLDAKDFRSIQNFIESQKDGTSSSFSGGSPSQEDFVHGRSNKFNNIVRHERLKKMDELRDQLNRLSSQKGLEEKYQKRGLEYQQQSNSYDVEQHLQNVDVDSVPNSCTIESYYGFERPPRYQPPNIFSPTRTYPYCDFGHAQARIPCNYDVWEFNSYYQSSYAESTVHDYDSMMSIYKERKRVVRKHILRPLSGASPFSICSGCFNLIQMPSDMYISKAKVGRMQCGRCSKVLVLSFPAAYHAEGNISVGVLQESNKPSGNTIANDKDATCPSAECLTGPVSTNEEYGEYLTRSFSTQAGQSLATTERQEGF</sequence>
<feature type="compositionally biased region" description="Basic and acidic residues" evidence="1">
    <location>
        <begin position="312"/>
        <end position="324"/>
    </location>
</feature>
<evidence type="ECO:0000313" key="4">
    <source>
        <dbReference type="EMBL" id="GJM88157.1"/>
    </source>
</evidence>